<dbReference type="OrthoDB" id="4932652at2"/>
<dbReference type="PATRIC" id="fig|1703.6.peg.2145"/>
<proteinExistence type="predicted"/>
<keyword evidence="3" id="KW-1185">Reference proteome</keyword>
<keyword evidence="1" id="KW-0812">Transmembrane</keyword>
<evidence type="ECO:0000313" key="3">
    <source>
        <dbReference type="Proteomes" id="UP000031488"/>
    </source>
</evidence>
<dbReference type="EMBL" id="JTJZ01000020">
    <property type="protein sequence ID" value="KHS51698.1"/>
    <property type="molecule type" value="Genomic_DNA"/>
</dbReference>
<feature type="transmembrane region" description="Helical" evidence="1">
    <location>
        <begin position="176"/>
        <end position="196"/>
    </location>
</feature>
<evidence type="ECO:0000313" key="2">
    <source>
        <dbReference type="EMBL" id="KHS51698.1"/>
    </source>
</evidence>
<feature type="transmembrane region" description="Helical" evidence="1">
    <location>
        <begin position="135"/>
        <end position="156"/>
    </location>
</feature>
<keyword evidence="1" id="KW-0472">Membrane</keyword>
<accession>A0A0B9AQS9</accession>
<dbReference type="RefSeq" id="WP_039210436.1">
    <property type="nucleotide sequence ID" value="NZ_JTJZ01000020.1"/>
</dbReference>
<comment type="caution">
    <text evidence="2">The sequence shown here is derived from an EMBL/GenBank/DDBJ whole genome shotgun (WGS) entry which is preliminary data.</text>
</comment>
<dbReference type="AlphaFoldDB" id="A0A0B9AQS9"/>
<dbReference type="Proteomes" id="UP000031488">
    <property type="component" value="Unassembled WGS sequence"/>
</dbReference>
<feature type="transmembrane region" description="Helical" evidence="1">
    <location>
        <begin position="101"/>
        <end position="129"/>
    </location>
</feature>
<keyword evidence="1" id="KW-1133">Transmembrane helix</keyword>
<name>A0A0B9AQS9_BRELN</name>
<protein>
    <submittedName>
        <fullName evidence="2">Uncharacterized protein</fullName>
    </submittedName>
</protein>
<gene>
    <name evidence="2" type="ORF">AE0388_2248</name>
</gene>
<feature type="transmembrane region" description="Helical" evidence="1">
    <location>
        <begin position="60"/>
        <end position="80"/>
    </location>
</feature>
<reference evidence="2 3" key="1">
    <citation type="submission" date="2014-11" db="EMBL/GenBank/DDBJ databases">
        <title>Draft Genome Sequence of Brevibacterium linens AE038-8.</title>
        <authorList>
            <person name="Maizel D."/>
            <person name="Utturkar S.M."/>
            <person name="Brown S.D."/>
            <person name="Ferrero M."/>
            <person name="Rosen B.P."/>
        </authorList>
    </citation>
    <scope>NUCLEOTIDE SEQUENCE [LARGE SCALE GENOMIC DNA]</scope>
    <source>
        <strain evidence="2 3">AE038-8</strain>
    </source>
</reference>
<feature type="transmembrane region" description="Helical" evidence="1">
    <location>
        <begin position="202"/>
        <end position="227"/>
    </location>
</feature>
<evidence type="ECO:0000256" key="1">
    <source>
        <dbReference type="SAM" id="Phobius"/>
    </source>
</evidence>
<sequence length="237" mass="25761">MNTIREEGNLPDPAIQPLVHPLDLPAARRSFAASWWLEQLASPTMFLALASMLWAISNNYVTPILVSLVVTVCAAFASRYQSGEAWSHIPRKRHDHQRHVPLWWSVAQTAISTLALYVGLILLLGWIIARDFPPGVAAFSVGLGIGIVLIMSTTPLWNLGAPRHLRSEARAWSPQYISLALTAVAVVFSSVTLAGAADAESWQLIDIATGTAVILAVQCLWLLIHVVTSRSSSGPRT</sequence>
<organism evidence="2 3">
    <name type="scientific">Brevibacterium linens</name>
    <dbReference type="NCBI Taxonomy" id="1703"/>
    <lineage>
        <taxon>Bacteria</taxon>
        <taxon>Bacillati</taxon>
        <taxon>Actinomycetota</taxon>
        <taxon>Actinomycetes</taxon>
        <taxon>Micrococcales</taxon>
        <taxon>Brevibacteriaceae</taxon>
        <taxon>Brevibacterium</taxon>
    </lineage>
</organism>